<dbReference type="RefSeq" id="WP_386129745.1">
    <property type="nucleotide sequence ID" value="NZ_JBHTJL010000009.1"/>
</dbReference>
<feature type="transmembrane region" description="Helical" evidence="1">
    <location>
        <begin position="111"/>
        <end position="128"/>
    </location>
</feature>
<sequence>MSILKNIKSISWREWSVSLYKISLITPIFIGAWGLIGFFGIILGWIGVLSFEPTVGLPWIANFIYAAILFVNRISIKIKLFLSIIMIVFALFAIGITSIPRDEGGGNYKVYVGFGFAFWILSFICIFMEQLNAYKKSKLSSP</sequence>
<feature type="transmembrane region" description="Helical" evidence="1">
    <location>
        <begin position="21"/>
        <end position="48"/>
    </location>
</feature>
<feature type="transmembrane region" description="Helical" evidence="1">
    <location>
        <begin position="54"/>
        <end position="71"/>
    </location>
</feature>
<evidence type="ECO:0000313" key="3">
    <source>
        <dbReference type="Proteomes" id="UP001597013"/>
    </source>
</evidence>
<protein>
    <recommendedName>
        <fullName evidence="4">SPW repeat-containing protein</fullName>
    </recommendedName>
</protein>
<dbReference type="EMBL" id="JBHTJL010000009">
    <property type="protein sequence ID" value="MFD1063203.1"/>
    <property type="molecule type" value="Genomic_DNA"/>
</dbReference>
<keyword evidence="3" id="KW-1185">Reference proteome</keyword>
<gene>
    <name evidence="2" type="ORF">ACFQ1Q_08080</name>
</gene>
<keyword evidence="1" id="KW-0472">Membrane</keyword>
<proteinExistence type="predicted"/>
<evidence type="ECO:0000256" key="1">
    <source>
        <dbReference type="SAM" id="Phobius"/>
    </source>
</evidence>
<accession>A0ABW3N8C9</accession>
<feature type="transmembrane region" description="Helical" evidence="1">
    <location>
        <begin position="78"/>
        <end position="99"/>
    </location>
</feature>
<name>A0ABW3N8C9_9FLAO</name>
<keyword evidence="1" id="KW-1133">Transmembrane helix</keyword>
<keyword evidence="1" id="KW-0812">Transmembrane</keyword>
<reference evidence="3" key="1">
    <citation type="journal article" date="2019" name="Int. J. Syst. Evol. Microbiol.">
        <title>The Global Catalogue of Microorganisms (GCM) 10K type strain sequencing project: providing services to taxonomists for standard genome sequencing and annotation.</title>
        <authorList>
            <consortium name="The Broad Institute Genomics Platform"/>
            <consortium name="The Broad Institute Genome Sequencing Center for Infectious Disease"/>
            <person name="Wu L."/>
            <person name="Ma J."/>
        </authorList>
    </citation>
    <scope>NUCLEOTIDE SEQUENCE [LARGE SCALE GENOMIC DNA]</scope>
    <source>
        <strain evidence="3">CCUG 62215</strain>
    </source>
</reference>
<comment type="caution">
    <text evidence="2">The sequence shown here is derived from an EMBL/GenBank/DDBJ whole genome shotgun (WGS) entry which is preliminary data.</text>
</comment>
<evidence type="ECO:0000313" key="2">
    <source>
        <dbReference type="EMBL" id="MFD1063203.1"/>
    </source>
</evidence>
<dbReference type="Proteomes" id="UP001597013">
    <property type="component" value="Unassembled WGS sequence"/>
</dbReference>
<evidence type="ECO:0008006" key="4">
    <source>
        <dbReference type="Google" id="ProtNLM"/>
    </source>
</evidence>
<organism evidence="2 3">
    <name type="scientific">Winogradskyella litorisediminis</name>
    <dbReference type="NCBI Taxonomy" id="1156618"/>
    <lineage>
        <taxon>Bacteria</taxon>
        <taxon>Pseudomonadati</taxon>
        <taxon>Bacteroidota</taxon>
        <taxon>Flavobacteriia</taxon>
        <taxon>Flavobacteriales</taxon>
        <taxon>Flavobacteriaceae</taxon>
        <taxon>Winogradskyella</taxon>
    </lineage>
</organism>